<evidence type="ECO:0000313" key="4">
    <source>
        <dbReference type="Proteomes" id="UP000177594"/>
    </source>
</evidence>
<feature type="transmembrane region" description="Helical" evidence="1">
    <location>
        <begin position="227"/>
        <end position="254"/>
    </location>
</feature>
<evidence type="ECO:0000256" key="1">
    <source>
        <dbReference type="RuleBase" id="RU367007"/>
    </source>
</evidence>
<dbReference type="EMBL" id="MGIZ01000050">
    <property type="protein sequence ID" value="OGM97599.1"/>
    <property type="molecule type" value="Genomic_DNA"/>
</dbReference>
<keyword evidence="1" id="KW-0472">Membrane</keyword>
<organism evidence="3 4">
    <name type="scientific">Candidatus Yanofskybacteria bacterium RIFCSPHIGHO2_01_FULL_39_8b</name>
    <dbReference type="NCBI Taxonomy" id="1802659"/>
    <lineage>
        <taxon>Bacteria</taxon>
        <taxon>Candidatus Yanofskyibacteriota</taxon>
    </lineage>
</organism>
<dbReference type="InterPro" id="IPR032421">
    <property type="entry name" value="PMT_4TMC"/>
</dbReference>
<sequence>MPLLFEFIETIWTRNFKKIITILMPSLALAVFVYSAIFLSHLIILNKSGPGDSFMSQGFQKTLTGNKVPVSEPENSPPKSNLIQKFIELNAEMYKANQRLNALHSYSSSWYTWPLMTRPIYYWVKENSRIYLIGNPIIWWLSTVAIIYYVLNIMYYGLKTILHTTSYFLLAGYIINMLPFVGVKRVMFLYHYFTAYIFAILMMVWLISQISSTKLTTNKTPNSSTWFTTGIIIGVLLTISIASFIFFAPLSYGLDLSPKAYELRVWLASWR</sequence>
<dbReference type="InterPro" id="IPR027005">
    <property type="entry name" value="PMT-like"/>
</dbReference>
<comment type="caution">
    <text evidence="1">Lacks conserved residue(s) required for the propagation of feature annotation.</text>
</comment>
<feature type="domain" description="Protein O-mannosyl-transferase C-terminal four TM" evidence="2">
    <location>
        <begin position="83"/>
        <end position="270"/>
    </location>
</feature>
<name>A0A1F8EB82_9BACT</name>
<feature type="transmembrane region" description="Helical" evidence="1">
    <location>
        <begin position="137"/>
        <end position="158"/>
    </location>
</feature>
<dbReference type="Pfam" id="PF16192">
    <property type="entry name" value="PMT_4TMC"/>
    <property type="match status" value="1"/>
</dbReference>
<proteinExistence type="inferred from homology"/>
<comment type="caution">
    <text evidence="3">The sequence shown here is derived from an EMBL/GenBank/DDBJ whole genome shotgun (WGS) entry which is preliminary data.</text>
</comment>
<feature type="transmembrane region" description="Helical" evidence="1">
    <location>
        <begin position="20"/>
        <end position="45"/>
    </location>
</feature>
<evidence type="ECO:0000313" key="3">
    <source>
        <dbReference type="EMBL" id="OGM97599.1"/>
    </source>
</evidence>
<comment type="pathway">
    <text evidence="1">Protein modification; protein glycosylation.</text>
</comment>
<evidence type="ECO:0000259" key="2">
    <source>
        <dbReference type="Pfam" id="PF16192"/>
    </source>
</evidence>
<feature type="transmembrane region" description="Helical" evidence="1">
    <location>
        <begin position="164"/>
        <end position="181"/>
    </location>
</feature>
<comment type="similarity">
    <text evidence="1">Belongs to the glycosyltransferase 39 family.</text>
</comment>
<dbReference type="GO" id="GO:0004169">
    <property type="term" value="F:dolichyl-phosphate-mannose-protein mannosyltransferase activity"/>
    <property type="evidence" value="ECO:0007669"/>
    <property type="project" value="UniProtKB-UniRule"/>
</dbReference>
<dbReference type="PANTHER" id="PTHR10050">
    <property type="entry name" value="DOLICHYL-PHOSPHATE-MANNOSE--PROTEIN MANNOSYLTRANSFERASE"/>
    <property type="match status" value="1"/>
</dbReference>
<comment type="subcellular location">
    <subcellularLocation>
        <location evidence="1">Cell membrane</location>
    </subcellularLocation>
</comment>
<dbReference type="UniPathway" id="UPA00378"/>
<dbReference type="Proteomes" id="UP000177594">
    <property type="component" value="Unassembled WGS sequence"/>
</dbReference>
<gene>
    <name evidence="3" type="ORF">A2817_02735</name>
</gene>
<keyword evidence="1" id="KW-1003">Cell membrane</keyword>
<dbReference type="AlphaFoldDB" id="A0A1F8EB82"/>
<keyword evidence="1" id="KW-1133">Transmembrane helix</keyword>
<comment type="function">
    <text evidence="1">Protein O-mannosyltransferase that catalyzes the transfer of a single mannose residue from a polyprenol phospho-mannosyl lipidic donor to the hydroxyl group of selected serine and threonine residues in acceptor proteins.</text>
</comment>
<accession>A0A1F8EB82</accession>
<feature type="transmembrane region" description="Helical" evidence="1">
    <location>
        <begin position="188"/>
        <end position="207"/>
    </location>
</feature>
<protein>
    <recommendedName>
        <fullName evidence="1">Polyprenol-phosphate-mannose--protein mannosyltransferase</fullName>
        <ecNumber evidence="1">2.4.1.-</ecNumber>
    </recommendedName>
</protein>
<keyword evidence="1" id="KW-0328">Glycosyltransferase</keyword>
<reference evidence="3 4" key="1">
    <citation type="journal article" date="2016" name="Nat. Commun.">
        <title>Thousands of microbial genomes shed light on interconnected biogeochemical processes in an aquifer system.</title>
        <authorList>
            <person name="Anantharaman K."/>
            <person name="Brown C.T."/>
            <person name="Hug L.A."/>
            <person name="Sharon I."/>
            <person name="Castelle C.J."/>
            <person name="Probst A.J."/>
            <person name="Thomas B.C."/>
            <person name="Singh A."/>
            <person name="Wilkins M.J."/>
            <person name="Karaoz U."/>
            <person name="Brodie E.L."/>
            <person name="Williams K.H."/>
            <person name="Hubbard S.S."/>
            <person name="Banfield J.F."/>
        </authorList>
    </citation>
    <scope>NUCLEOTIDE SEQUENCE [LARGE SCALE GENOMIC DNA]</scope>
</reference>
<keyword evidence="1" id="KW-0808">Transferase</keyword>
<dbReference type="GO" id="GO:0005886">
    <property type="term" value="C:plasma membrane"/>
    <property type="evidence" value="ECO:0007669"/>
    <property type="project" value="UniProtKB-SubCell"/>
</dbReference>
<keyword evidence="1" id="KW-0812">Transmembrane</keyword>
<dbReference type="EC" id="2.4.1.-" evidence="1"/>